<evidence type="ECO:0000313" key="2">
    <source>
        <dbReference type="Proteomes" id="UP000234681"/>
    </source>
</evidence>
<gene>
    <name evidence="1" type="ORF">rCG_24442</name>
</gene>
<name>A6K527_RAT</name>
<protein>
    <submittedName>
        <fullName evidence="1">RCG24442</fullName>
    </submittedName>
</protein>
<proteinExistence type="predicted"/>
<accession>A6K527</accession>
<dbReference type="AlphaFoldDB" id="A6K527"/>
<organism evidence="1 2">
    <name type="scientific">Rattus norvegicus</name>
    <name type="common">Rat</name>
    <dbReference type="NCBI Taxonomy" id="10116"/>
    <lineage>
        <taxon>Eukaryota</taxon>
        <taxon>Metazoa</taxon>
        <taxon>Chordata</taxon>
        <taxon>Craniata</taxon>
        <taxon>Vertebrata</taxon>
        <taxon>Euteleostomi</taxon>
        <taxon>Mammalia</taxon>
        <taxon>Eutheria</taxon>
        <taxon>Euarchontoglires</taxon>
        <taxon>Glires</taxon>
        <taxon>Rodentia</taxon>
        <taxon>Myomorpha</taxon>
        <taxon>Muroidea</taxon>
        <taxon>Muridae</taxon>
        <taxon>Murinae</taxon>
        <taxon>Rattus</taxon>
    </lineage>
</organism>
<reference evidence="2" key="1">
    <citation type="submission" date="2005-09" db="EMBL/GenBank/DDBJ databases">
        <authorList>
            <person name="Mural R.J."/>
            <person name="Li P.W."/>
            <person name="Adams M.D."/>
            <person name="Amanatides P.G."/>
            <person name="Baden-Tillson H."/>
            <person name="Barnstead M."/>
            <person name="Chin S.H."/>
            <person name="Dew I."/>
            <person name="Evans C.A."/>
            <person name="Ferriera S."/>
            <person name="Flanigan M."/>
            <person name="Fosler C."/>
            <person name="Glodek A."/>
            <person name="Gu Z."/>
            <person name="Holt R.A."/>
            <person name="Jennings D."/>
            <person name="Kraft C.L."/>
            <person name="Lu F."/>
            <person name="Nguyen T."/>
            <person name="Nusskern D.R."/>
            <person name="Pfannkoch C.M."/>
            <person name="Sitter C."/>
            <person name="Sutton G.G."/>
            <person name="Venter J.C."/>
            <person name="Wang Z."/>
            <person name="Woodage T."/>
            <person name="Zheng X.H."/>
            <person name="Zhong F."/>
        </authorList>
    </citation>
    <scope>NUCLEOTIDE SEQUENCE [LARGE SCALE GENOMIC DNA]</scope>
    <source>
        <strain>BN</strain>
        <strain evidence="2">Sprague-Dawley</strain>
    </source>
</reference>
<dbReference type="Proteomes" id="UP000234681">
    <property type="component" value="Chromosome 4"/>
</dbReference>
<dbReference type="EMBL" id="CH474020">
    <property type="protein sequence ID" value="EDL99336.1"/>
    <property type="molecule type" value="Genomic_DNA"/>
</dbReference>
<sequence>MMVLCASGTYVVSSQCHLCHAGHQLSAACHASSATRWPVQPQGPYNQPEGLERGRGTEGGVACFAVACSRACTWPCDLSHCGGREGASCPHSESKALLPGYF</sequence>
<evidence type="ECO:0000313" key="1">
    <source>
        <dbReference type="EMBL" id="EDL99336.1"/>
    </source>
</evidence>